<dbReference type="InterPro" id="IPR011486">
    <property type="entry name" value="BBP2"/>
</dbReference>
<protein>
    <submittedName>
        <fullName evidence="1">Porin</fullName>
    </submittedName>
</protein>
<organism evidence="1 2">
    <name type="scientific">Acidithiobacillus sulfurivorans</name>
    <dbReference type="NCBI Taxonomy" id="1958756"/>
    <lineage>
        <taxon>Bacteria</taxon>
        <taxon>Pseudomonadati</taxon>
        <taxon>Pseudomonadota</taxon>
        <taxon>Acidithiobacillia</taxon>
        <taxon>Acidithiobacillales</taxon>
        <taxon>Acidithiobacillaceae</taxon>
        <taxon>Acidithiobacillus</taxon>
    </lineage>
</organism>
<dbReference type="SUPFAM" id="SSF56935">
    <property type="entry name" value="Porins"/>
    <property type="match status" value="1"/>
</dbReference>
<reference evidence="1 2" key="1">
    <citation type="journal article" date="2021" name="ISME J.">
        <title>Genomic evolution of the class Acidithiobacillia: deep-branching Proteobacteria living in extreme acidic conditions.</title>
        <authorList>
            <person name="Moya-Beltran A."/>
            <person name="Beard S."/>
            <person name="Rojas-Villalobos C."/>
            <person name="Issotta F."/>
            <person name="Gallardo Y."/>
            <person name="Ulloa R."/>
            <person name="Giaveno A."/>
            <person name="Degli Esposti M."/>
            <person name="Johnson D.B."/>
            <person name="Quatrini R."/>
        </authorList>
    </citation>
    <scope>NUCLEOTIDE SEQUENCE [LARGE SCALE GENOMIC DNA]</scope>
    <source>
        <strain evidence="1 2">RW2</strain>
    </source>
</reference>
<evidence type="ECO:0000313" key="2">
    <source>
        <dbReference type="Proteomes" id="UP000755654"/>
    </source>
</evidence>
<dbReference type="RefSeq" id="WP_215884492.1">
    <property type="nucleotide sequence ID" value="NZ_JAAOMP010000131.1"/>
</dbReference>
<dbReference type="EMBL" id="JAAOMP010000131">
    <property type="protein sequence ID" value="MBU2760917.1"/>
    <property type="molecule type" value="Genomic_DNA"/>
</dbReference>
<name>A0ABS6A0L4_9PROT</name>
<sequence>MSHYSTKNRYSFLRRSILASMLIGLPLVAGVADASPLSLPNPLKFCAGPLGQLDVQGVASGMAFYQDNPQGLAGTLGAKRLGASITNGMVIIQKENGPIQFYIQAGAYSFPTLAASIPSITSTISNATVPPTTVQGNINDFGALPVAYLKIAPSSNYSVEIGKLPTLIGAEGGFTYQNINIERGLLWDMEPIISRGIQFNGSAGPLSASLAWTDGYYSNRYNVLSGLLSYAINGSNTVSIYGQGSLGKSRLSSNDVAYSPIGNESQIYGIEYEYSSGPWMIEPYFQYMHTPESLRLGIPHSFDNYGGSVLADYSFTNTISLGARAEYLHVGGPLGYGLNSIASSLTDLPADSHAWSITLTPTYQSGGFFARAELSYVTASAPAGRGFSGANGTNTNQLRGMVETGFMF</sequence>
<proteinExistence type="predicted"/>
<evidence type="ECO:0000313" key="1">
    <source>
        <dbReference type="EMBL" id="MBU2760917.1"/>
    </source>
</evidence>
<dbReference type="Pfam" id="PF07642">
    <property type="entry name" value="BBP2"/>
    <property type="match status" value="1"/>
</dbReference>
<keyword evidence="2" id="KW-1185">Reference proteome</keyword>
<comment type="caution">
    <text evidence="1">The sequence shown here is derived from an EMBL/GenBank/DDBJ whole genome shotgun (WGS) entry which is preliminary data.</text>
</comment>
<dbReference type="Proteomes" id="UP000755654">
    <property type="component" value="Unassembled WGS sequence"/>
</dbReference>
<accession>A0ABS6A0L4</accession>
<gene>
    <name evidence="1" type="ORF">HAP95_12290</name>
</gene>